<protein>
    <recommendedName>
        <fullName evidence="4">DUF304 domain-containing protein</fullName>
    </recommendedName>
</protein>
<dbReference type="EMBL" id="UFVR01000004">
    <property type="protein sequence ID" value="SUX48291.1"/>
    <property type="molecule type" value="Genomic_DNA"/>
</dbReference>
<dbReference type="STRING" id="254.SAMN05421682_107219"/>
<evidence type="ECO:0000313" key="2">
    <source>
        <dbReference type="EMBL" id="SUX48291.1"/>
    </source>
</evidence>
<dbReference type="Proteomes" id="UP000254282">
    <property type="component" value="Unassembled WGS sequence"/>
</dbReference>
<keyword evidence="1" id="KW-1133">Transmembrane helix</keyword>
<organism evidence="2 3">
    <name type="scientific">Chryseobacterium indoltheticum</name>
    <dbReference type="NCBI Taxonomy" id="254"/>
    <lineage>
        <taxon>Bacteria</taxon>
        <taxon>Pseudomonadati</taxon>
        <taxon>Bacteroidota</taxon>
        <taxon>Flavobacteriia</taxon>
        <taxon>Flavobacteriales</taxon>
        <taxon>Weeksellaceae</taxon>
        <taxon>Chryseobacterium group</taxon>
        <taxon>Chryseobacterium</taxon>
    </lineage>
</organism>
<name>A0A381FP08_9FLAO</name>
<proteinExistence type="predicted"/>
<feature type="transmembrane region" description="Helical" evidence="1">
    <location>
        <begin position="36"/>
        <end position="53"/>
    </location>
</feature>
<evidence type="ECO:0000313" key="3">
    <source>
        <dbReference type="Proteomes" id="UP000254282"/>
    </source>
</evidence>
<keyword evidence="1" id="KW-0812">Transmembrane</keyword>
<sequence length="142" mass="16378">MKISNSKFVKAATYVLLFASVLPILGIILYKHIFLDLFFCGIIVLILTFLIKIRSTEVENSGGCFTVRQIHPFAPKGYVRPKVEFPITLIQQFMIKEGLVKDHLNLKIQSQSSRKSIHVDLVFFDRKQIRILQYAMQSQLSF</sequence>
<keyword evidence="1" id="KW-0472">Membrane</keyword>
<evidence type="ECO:0000256" key="1">
    <source>
        <dbReference type="SAM" id="Phobius"/>
    </source>
</evidence>
<gene>
    <name evidence="2" type="ORF">NCTC13532_03898</name>
</gene>
<dbReference type="RefSeq" id="WP_115621442.1">
    <property type="nucleotide sequence ID" value="NZ_CAURFR010000099.1"/>
</dbReference>
<evidence type="ECO:0008006" key="4">
    <source>
        <dbReference type="Google" id="ProtNLM"/>
    </source>
</evidence>
<reference evidence="2 3" key="1">
    <citation type="submission" date="2018-06" db="EMBL/GenBank/DDBJ databases">
        <authorList>
            <consortium name="Pathogen Informatics"/>
            <person name="Doyle S."/>
        </authorList>
    </citation>
    <scope>NUCLEOTIDE SEQUENCE [LARGE SCALE GENOMIC DNA]</scope>
    <source>
        <strain evidence="2 3">NCTC13532</strain>
    </source>
</reference>
<feature type="transmembrane region" description="Helical" evidence="1">
    <location>
        <begin position="12"/>
        <end position="30"/>
    </location>
</feature>
<dbReference type="AlphaFoldDB" id="A0A381FP08"/>
<accession>A0A381FP08</accession>